<dbReference type="SUPFAM" id="SSF56925">
    <property type="entry name" value="OMPA-like"/>
    <property type="match status" value="1"/>
</dbReference>
<evidence type="ECO:0000259" key="3">
    <source>
        <dbReference type="Pfam" id="PF13505"/>
    </source>
</evidence>
<evidence type="ECO:0000313" key="5">
    <source>
        <dbReference type="Proteomes" id="UP000004605"/>
    </source>
</evidence>
<gene>
    <name evidence="4" type="ORF">VII00023_20562</name>
</gene>
<evidence type="ECO:0000256" key="2">
    <source>
        <dbReference type="SAM" id="SignalP"/>
    </source>
</evidence>
<organism evidence="4 5">
    <name type="scientific">Vibrio ichthyoenteri ATCC 700023</name>
    <dbReference type="NCBI Taxonomy" id="870968"/>
    <lineage>
        <taxon>Bacteria</taxon>
        <taxon>Pseudomonadati</taxon>
        <taxon>Pseudomonadota</taxon>
        <taxon>Gammaproteobacteria</taxon>
        <taxon>Vibrionales</taxon>
        <taxon>Vibrionaceae</taxon>
        <taxon>Vibrio</taxon>
    </lineage>
</organism>
<keyword evidence="1 2" id="KW-0732">Signal</keyword>
<dbReference type="Gene3D" id="2.40.160.20">
    <property type="match status" value="1"/>
</dbReference>
<evidence type="ECO:0000313" key="4">
    <source>
        <dbReference type="EMBL" id="EGU30975.1"/>
    </source>
</evidence>
<dbReference type="EMBL" id="AFWF01000303">
    <property type="protein sequence ID" value="EGU30975.1"/>
    <property type="molecule type" value="Genomic_DNA"/>
</dbReference>
<dbReference type="OrthoDB" id="9805832at2"/>
<name>F9S7S5_9VIBR</name>
<reference evidence="4 5" key="1">
    <citation type="journal article" date="2012" name="Int. J. Syst. Evol. Microbiol.">
        <title>Vibrio caribbeanicus sp. nov., isolated from the marine sponge Scleritoderma cyanea.</title>
        <authorList>
            <person name="Hoffmann M."/>
            <person name="Monday S.R."/>
            <person name="Allard M.W."/>
            <person name="Strain E.A."/>
            <person name="Whittaker P."/>
            <person name="Naum M."/>
            <person name="McCarthy P.J."/>
            <person name="Lopez J.V."/>
            <person name="Fischer M."/>
            <person name="Brown E.W."/>
        </authorList>
    </citation>
    <scope>NUCLEOTIDE SEQUENCE [LARGE SCALE GENOMIC DNA]</scope>
    <source>
        <strain evidence="4 5">ATCC 700023</strain>
    </source>
</reference>
<dbReference type="InterPro" id="IPR011250">
    <property type="entry name" value="OMP/PagP_B-barrel"/>
</dbReference>
<evidence type="ECO:0000256" key="1">
    <source>
        <dbReference type="ARBA" id="ARBA00022729"/>
    </source>
</evidence>
<dbReference type="RefSeq" id="WP_006714533.1">
    <property type="nucleotide sequence ID" value="NZ_AFWF01000303.1"/>
</dbReference>
<dbReference type="AlphaFoldDB" id="F9S7S5"/>
<proteinExistence type="predicted"/>
<dbReference type="InterPro" id="IPR027385">
    <property type="entry name" value="Beta-barrel_OMP"/>
</dbReference>
<feature type="domain" description="Outer membrane protein beta-barrel" evidence="3">
    <location>
        <begin position="4"/>
        <end position="172"/>
    </location>
</feature>
<sequence length="269" mass="29383">MKTFIAASALLLSTAALADVNPALTLKGGYQFSTDIPLGNSSPTGGIWGVSGELLLTDALGIELGYQHHGKLSANQISVENQFIDSKLTYQYLINEAFYTYGKLGVAYWQSDRSDKGVNESFDGFSPIFEAGLGYYFTPHVRASMGYQYIGQIDNDVYGSYGSHSIMVNLSFLFKPYYAPAKNPSMPVELRAFSFEIKNDKTSLSASQLNELLYLTNHTPFKSIEVSSANALAVYDVIKILSENGITPSALKPILNSPDTHSVTIKLIL</sequence>
<keyword evidence="5" id="KW-1185">Reference proteome</keyword>
<comment type="caution">
    <text evidence="4">The sequence shown here is derived from an EMBL/GenBank/DDBJ whole genome shotgun (WGS) entry which is preliminary data.</text>
</comment>
<accession>F9S7S5</accession>
<dbReference type="Proteomes" id="UP000004605">
    <property type="component" value="Unassembled WGS sequence"/>
</dbReference>
<feature type="signal peptide" evidence="2">
    <location>
        <begin position="1"/>
        <end position="18"/>
    </location>
</feature>
<protein>
    <submittedName>
        <fullName evidence="4">OmpA/MotB domain-containing protein</fullName>
    </submittedName>
</protein>
<dbReference type="Pfam" id="PF13505">
    <property type="entry name" value="OMP_b-brl"/>
    <property type="match status" value="1"/>
</dbReference>
<feature type="chain" id="PRO_5003386585" evidence="2">
    <location>
        <begin position="19"/>
        <end position="269"/>
    </location>
</feature>